<organism evidence="3 4">
    <name type="scientific">Ureibacillus aquaedulcis</name>
    <dbReference type="NCBI Taxonomy" id="3058421"/>
    <lineage>
        <taxon>Bacteria</taxon>
        <taxon>Bacillati</taxon>
        <taxon>Bacillota</taxon>
        <taxon>Bacilli</taxon>
        <taxon>Bacillales</taxon>
        <taxon>Caryophanaceae</taxon>
        <taxon>Ureibacillus</taxon>
    </lineage>
</organism>
<dbReference type="Pfam" id="PF20251">
    <property type="entry name" value="Big_14"/>
    <property type="match status" value="1"/>
</dbReference>
<dbReference type="EMBL" id="JAUHTQ010000003">
    <property type="protein sequence ID" value="MDN4493002.1"/>
    <property type="molecule type" value="Genomic_DNA"/>
</dbReference>
<sequence>MKKIFIPLAIISFALIGCSQESESQTSEPTTEYGSSSKSGSTEATEWEPTIYEKVNNLDGVTMIAKEGTVSSTGLTVIFENNSNKHINYGESFLLEKKINGKWYEIPDILGGNYGFNDVGYGLEPFEVTELYFDWDWLYGNLDNGEYRIVIDINDFRDAGDFDKYHLTAEFIVD</sequence>
<gene>
    <name evidence="3" type="ORF">QYB95_05565</name>
</gene>
<feature type="compositionally biased region" description="Low complexity" evidence="1">
    <location>
        <begin position="22"/>
        <end position="32"/>
    </location>
</feature>
<evidence type="ECO:0000313" key="4">
    <source>
        <dbReference type="Proteomes" id="UP001172743"/>
    </source>
</evidence>
<evidence type="ECO:0000259" key="2">
    <source>
        <dbReference type="Pfam" id="PF20251"/>
    </source>
</evidence>
<name>A0ABT8GNL0_9BACL</name>
<comment type="caution">
    <text evidence="3">The sequence shown here is derived from an EMBL/GenBank/DDBJ whole genome shotgun (WGS) entry which is preliminary data.</text>
</comment>
<evidence type="ECO:0000313" key="3">
    <source>
        <dbReference type="EMBL" id="MDN4493002.1"/>
    </source>
</evidence>
<keyword evidence="4" id="KW-1185">Reference proteome</keyword>
<dbReference type="PROSITE" id="PS51257">
    <property type="entry name" value="PROKAR_LIPOPROTEIN"/>
    <property type="match status" value="1"/>
</dbReference>
<accession>A0ABT8GNL0</accession>
<dbReference type="InterPro" id="IPR046878">
    <property type="entry name" value="Big_14"/>
</dbReference>
<proteinExistence type="predicted"/>
<dbReference type="RefSeq" id="WP_301137261.1">
    <property type="nucleotide sequence ID" value="NZ_JAUHTQ010000003.1"/>
</dbReference>
<dbReference type="Proteomes" id="UP001172743">
    <property type="component" value="Unassembled WGS sequence"/>
</dbReference>
<feature type="compositionally biased region" description="Polar residues" evidence="1">
    <location>
        <begin position="33"/>
        <end position="44"/>
    </location>
</feature>
<reference evidence="3" key="1">
    <citation type="submission" date="2023-07" db="EMBL/GenBank/DDBJ databases">
        <title>Ureibacillus sp. isolated from freshwater well.</title>
        <authorList>
            <person name="Kirdat K."/>
            <person name="Bhatt A."/>
            <person name="Teware R."/>
            <person name="Bhavsar Y."/>
            <person name="Yadav A."/>
        </authorList>
    </citation>
    <scope>NUCLEOTIDE SEQUENCE</scope>
    <source>
        <strain evidence="3">BA0131</strain>
    </source>
</reference>
<feature type="region of interest" description="Disordered" evidence="1">
    <location>
        <begin position="22"/>
        <end position="46"/>
    </location>
</feature>
<evidence type="ECO:0000256" key="1">
    <source>
        <dbReference type="SAM" id="MobiDB-lite"/>
    </source>
</evidence>
<feature type="domain" description="Bacterial Ig-like" evidence="2">
    <location>
        <begin position="59"/>
        <end position="171"/>
    </location>
</feature>
<protein>
    <recommendedName>
        <fullName evidence="2">Bacterial Ig-like domain-containing protein</fullName>
    </recommendedName>
</protein>